<sequence length="244" mass="26940">MHGGNAALAAPGSLRALICIHRRCNRAIRCSMRGWASAPTTSAGVGAGVGAGAGSVGRRYRQRNLSPDRHRCAATGRGVECVSGRPRTYGPSSRLPHQALVRPCQGIRMPARAQPRLSPQLSMARQARADRLQTRSRLQPACRCFRFLLMCCRCPRRIHLLAVSWHCWMTGAQPSGARCVRQPVIASSCARAIAQRWVLRVAVRGQPWFRTTTSGRRCGVMRCRLLPQRSRRRCADVGGTRHRS</sequence>
<organism evidence="1 2">
    <name type="scientific">Xanthomonas euroxanthea</name>
    <dbReference type="NCBI Taxonomy" id="2259622"/>
    <lineage>
        <taxon>Bacteria</taxon>
        <taxon>Pseudomonadati</taxon>
        <taxon>Pseudomonadota</taxon>
        <taxon>Gammaproteobacteria</taxon>
        <taxon>Lysobacterales</taxon>
        <taxon>Lysobacteraceae</taxon>
        <taxon>Xanthomonas</taxon>
    </lineage>
</organism>
<keyword evidence="2" id="KW-1185">Reference proteome</keyword>
<comment type="caution">
    <text evidence="1">The sequence shown here is derived from an EMBL/GenBank/DDBJ whole genome shotgun (WGS) entry which is preliminary data.</text>
</comment>
<name>A0AA46HAC4_9XANT</name>
<dbReference type="AlphaFoldDB" id="A0AA46HAC4"/>
<evidence type="ECO:0000313" key="2">
    <source>
        <dbReference type="Proteomes" id="UP000254168"/>
    </source>
</evidence>
<dbReference type="EMBL" id="UIHB01000002">
    <property type="protein sequence ID" value="SUZ27986.1"/>
    <property type="molecule type" value="Genomic_DNA"/>
</dbReference>
<reference evidence="1 2" key="1">
    <citation type="submission" date="2018-06" db="EMBL/GenBank/DDBJ databases">
        <authorList>
            <person name="Pothier F. J."/>
        </authorList>
    </citation>
    <scope>NUCLEOTIDE SEQUENCE [LARGE SCALE GENOMIC DNA]</scope>
    <source>
        <strain evidence="1 2">CPBF 424</strain>
    </source>
</reference>
<evidence type="ECO:0000313" key="1">
    <source>
        <dbReference type="EMBL" id="SUZ27986.1"/>
    </source>
</evidence>
<gene>
    <name evidence="1" type="ORF">CPBF424_17830</name>
</gene>
<protein>
    <submittedName>
        <fullName evidence="1">Uncharacterized protein</fullName>
    </submittedName>
</protein>
<accession>A0AA46HAC4</accession>
<proteinExistence type="predicted"/>
<dbReference type="Proteomes" id="UP000254168">
    <property type="component" value="Unassembled WGS sequence"/>
</dbReference>